<evidence type="ECO:0000313" key="1">
    <source>
        <dbReference type="EMBL" id="KRN27162.1"/>
    </source>
</evidence>
<name>A0A0R2FQ72_9LACO</name>
<dbReference type="EMBL" id="JQAT01000012">
    <property type="protein sequence ID" value="KRN27162.1"/>
    <property type="molecule type" value="Genomic_DNA"/>
</dbReference>
<protein>
    <submittedName>
        <fullName evidence="1">Phage terminase large subunit</fullName>
    </submittedName>
</protein>
<organism evidence="1 2">
    <name type="scientific">Lactobacillus selangorensis</name>
    <dbReference type="NCBI Taxonomy" id="81857"/>
    <lineage>
        <taxon>Bacteria</taxon>
        <taxon>Bacillati</taxon>
        <taxon>Bacillota</taxon>
        <taxon>Bacilli</taxon>
        <taxon>Lactobacillales</taxon>
        <taxon>Lactobacillaceae</taxon>
        <taxon>Lactobacillus</taxon>
    </lineage>
</organism>
<accession>A0A0R2FQ72</accession>
<dbReference type="AlphaFoldDB" id="A0A0R2FQ72"/>
<dbReference type="InterPro" id="IPR006437">
    <property type="entry name" value="Phage_terminase_lsu"/>
</dbReference>
<dbReference type="NCBIfam" id="TIGR01547">
    <property type="entry name" value="phage_term_2"/>
    <property type="match status" value="1"/>
</dbReference>
<proteinExistence type="predicted"/>
<comment type="caution">
    <text evidence="1">The sequence shown here is derived from an EMBL/GenBank/DDBJ whole genome shotgun (WGS) entry which is preliminary data.</text>
</comment>
<dbReference type="PATRIC" id="fig|81857.3.peg.742"/>
<gene>
    <name evidence="1" type="ORF">IV38_GL000738</name>
</gene>
<dbReference type="Gene3D" id="3.30.420.280">
    <property type="match status" value="1"/>
</dbReference>
<dbReference type="InterPro" id="IPR027417">
    <property type="entry name" value="P-loop_NTPase"/>
</dbReference>
<dbReference type="Pfam" id="PF03237">
    <property type="entry name" value="Terminase_6N"/>
    <property type="match status" value="1"/>
</dbReference>
<dbReference type="Proteomes" id="UP000051751">
    <property type="component" value="Unassembled WGS sequence"/>
</dbReference>
<evidence type="ECO:0000313" key="2">
    <source>
        <dbReference type="Proteomes" id="UP000051751"/>
    </source>
</evidence>
<dbReference type="Gene3D" id="3.40.50.300">
    <property type="entry name" value="P-loop containing nucleotide triphosphate hydrolases"/>
    <property type="match status" value="1"/>
</dbReference>
<sequence length="425" mass="49140">MQVLAWWLDPKVYDAGLSLDEVEQQHPEWLNREDKEAIICDGSIRAGKTLIMSMSYVLWSMTNYDQEQFGIAGKTIGSLRRNVITPLKRMLEGRGYKVHDKRADNLLEISYGSRINYFYLFGGKDESSQDLVQGVTAAGFFFDEVALMPESFVNQATGRVSVDGGKLWFNCNPDGPYHWFKLEWLDQLEKHRALHIHFIMDDNPSLSKAVKDRYYRSYSGVFYQRFILGLWVLANGIIYDNFDKNTMVVNDPPKQYSKYYVSCDYGTLNPTVFLLWGFSLGTWYLVKEYYYDGRANGQERQKSDDQYAHDMVDFLNGLKPTIIVDPSAASFITKLRQIGYHVVKANNDVLDGIRVMQSAMNTGKIKFTPNLPNVFKEFASYIWDDKAAERGEDKPVKQHDHSMDAGRYFCMYMFRPRATIASWKL</sequence>
<reference evidence="1 2" key="1">
    <citation type="journal article" date="2015" name="Genome Announc.">
        <title>Expanding the biotechnology potential of lactobacilli through comparative genomics of 213 strains and associated genera.</title>
        <authorList>
            <person name="Sun Z."/>
            <person name="Harris H.M."/>
            <person name="McCann A."/>
            <person name="Guo C."/>
            <person name="Argimon S."/>
            <person name="Zhang W."/>
            <person name="Yang X."/>
            <person name="Jeffery I.B."/>
            <person name="Cooney J.C."/>
            <person name="Kagawa T.F."/>
            <person name="Liu W."/>
            <person name="Song Y."/>
            <person name="Salvetti E."/>
            <person name="Wrobel A."/>
            <person name="Rasinkangas P."/>
            <person name="Parkhill J."/>
            <person name="Rea M.C."/>
            <person name="O'Sullivan O."/>
            <person name="Ritari J."/>
            <person name="Douillard F.P."/>
            <person name="Paul Ross R."/>
            <person name="Yang R."/>
            <person name="Briner A.E."/>
            <person name="Felis G.E."/>
            <person name="de Vos W.M."/>
            <person name="Barrangou R."/>
            <person name="Klaenhammer T.R."/>
            <person name="Caufield P.W."/>
            <person name="Cui Y."/>
            <person name="Zhang H."/>
            <person name="O'Toole P.W."/>
        </authorList>
    </citation>
    <scope>NUCLEOTIDE SEQUENCE [LARGE SCALE GENOMIC DNA]</scope>
    <source>
        <strain evidence="1 2">ATCC BAA-66</strain>
    </source>
</reference>